<keyword evidence="1" id="KW-0472">Membrane</keyword>
<feature type="transmembrane region" description="Helical" evidence="1">
    <location>
        <begin position="106"/>
        <end position="127"/>
    </location>
</feature>
<dbReference type="OrthoDB" id="72408at2759"/>
<dbReference type="SUPFAM" id="SSF48452">
    <property type="entry name" value="TPR-like"/>
    <property type="match status" value="1"/>
</dbReference>
<dbReference type="Pfam" id="PF14938">
    <property type="entry name" value="SNAP"/>
    <property type="match status" value="1"/>
</dbReference>
<sequence>MGPINYKNCIKLYLARTKHRLSTCFIYQPFLGPSFPVTPLSVLNLAWGKSPPPEAPVARAPMTANNVIFLIPPQTSSLTCKLHFYILLIATSTVFGMFLMATLLPVLVATLIRVMALTSILFLVAAVTNPSDQSFAQWVSQQNEPSDLVPDASIGMSKWISAVYKTAKALVQNDSLTWRFYNVLIFSVVYVPTRERYAFGVFGIWRWADEYGDVVKSLCQSPWVLKVSRGGILSSMDRYQVIESASDSANLHRQRRDATPSGFQDVETASHRRIRAKALQCKVRKDWQQAAMLFADAAKVATALVIQASYELEAAWCSLEILDTFPSSQNGIFQTIRSVCDALASAGYFDEAARGVSELALRLKRKFPKDCKTVAKAKDVAELYVLAKDIAEAGGNGYSAAEYGLYAARVYADAGLWSLAETCFEAVGGIRRENGQNELANEAYGNAVLCHLSRLDFVSAEEKLHRYSKLLGEISCSSDMNLFLSSVLRACKNWSVQLLDEASERYDSKHRLAPWQRECIGNLKEKLSNADLR</sequence>
<dbReference type="InterPro" id="IPR011990">
    <property type="entry name" value="TPR-like_helical_dom_sf"/>
</dbReference>
<comment type="caution">
    <text evidence="2">The sequence shown here is derived from an EMBL/GenBank/DDBJ whole genome shotgun (WGS) entry which is preliminary data.</text>
</comment>
<dbReference type="GeneID" id="94343829"/>
<evidence type="ECO:0000313" key="3">
    <source>
        <dbReference type="Proteomes" id="UP000294530"/>
    </source>
</evidence>
<keyword evidence="1" id="KW-1133">Transmembrane helix</keyword>
<accession>A0A976FIB8</accession>
<protein>
    <submittedName>
        <fullName evidence="2">Uncharacterized protein</fullName>
    </submittedName>
</protein>
<evidence type="ECO:0000256" key="1">
    <source>
        <dbReference type="SAM" id="Phobius"/>
    </source>
</evidence>
<proteinExistence type="predicted"/>
<name>A0A976FIB8_BRELC</name>
<dbReference type="KEGG" id="blac:94343829"/>
<gene>
    <name evidence="2" type="ORF">CCR75_000050</name>
</gene>
<dbReference type="Gene3D" id="1.25.40.10">
    <property type="entry name" value="Tetratricopeptide repeat domain"/>
    <property type="match status" value="1"/>
</dbReference>
<keyword evidence="1" id="KW-0812">Transmembrane</keyword>
<organism evidence="2 3">
    <name type="scientific">Bremia lactucae</name>
    <name type="common">Lettuce downy mildew</name>
    <dbReference type="NCBI Taxonomy" id="4779"/>
    <lineage>
        <taxon>Eukaryota</taxon>
        <taxon>Sar</taxon>
        <taxon>Stramenopiles</taxon>
        <taxon>Oomycota</taxon>
        <taxon>Peronosporomycetes</taxon>
        <taxon>Peronosporales</taxon>
        <taxon>Peronosporaceae</taxon>
        <taxon>Bremia</taxon>
    </lineage>
</organism>
<dbReference type="AlphaFoldDB" id="A0A976FIB8"/>
<dbReference type="RefSeq" id="XP_067816508.1">
    <property type="nucleotide sequence ID" value="XM_067958158.1"/>
</dbReference>
<feature type="transmembrane region" description="Helical" evidence="1">
    <location>
        <begin position="82"/>
        <end position="100"/>
    </location>
</feature>
<reference evidence="2 3" key="1">
    <citation type="journal article" date="2021" name="Genome Biol.">
        <title>AFLAP: assembly-free linkage analysis pipeline using k-mers from genome sequencing data.</title>
        <authorList>
            <person name="Fletcher K."/>
            <person name="Zhang L."/>
            <person name="Gil J."/>
            <person name="Han R."/>
            <person name="Cavanaugh K."/>
            <person name="Michelmore R."/>
        </authorList>
    </citation>
    <scope>NUCLEOTIDE SEQUENCE [LARGE SCALE GENOMIC DNA]</scope>
    <source>
        <strain evidence="2 3">SF5</strain>
    </source>
</reference>
<dbReference type="EMBL" id="SHOA02000014">
    <property type="protein sequence ID" value="TDH67009.1"/>
    <property type="molecule type" value="Genomic_DNA"/>
</dbReference>
<dbReference type="Proteomes" id="UP000294530">
    <property type="component" value="Unassembled WGS sequence"/>
</dbReference>
<evidence type="ECO:0000313" key="2">
    <source>
        <dbReference type="EMBL" id="TDH67009.1"/>
    </source>
</evidence>
<keyword evidence="3" id="KW-1185">Reference proteome</keyword>